<gene>
    <name evidence="1" type="ORF">MELIAE_LOCUS11662</name>
</gene>
<sequence length="95" mass="11161">MAIRKFFSRSGHQCIKVFQSLSHSIQNKVSHRKKYKSSISMSTCGRSSISTEITILDYDLTPCICKNINNNNNNEDNENKFNESIEERQWKCKYY</sequence>
<reference evidence="1" key="1">
    <citation type="submission" date="2021-12" db="EMBL/GenBank/DDBJ databases">
        <authorList>
            <person name="King R."/>
        </authorList>
    </citation>
    <scope>NUCLEOTIDE SEQUENCE</scope>
</reference>
<accession>A0A9P0BI78</accession>
<protein>
    <submittedName>
        <fullName evidence="1">Uncharacterized protein</fullName>
    </submittedName>
</protein>
<dbReference type="EMBL" id="OV121139">
    <property type="protein sequence ID" value="CAH0562589.1"/>
    <property type="molecule type" value="Genomic_DNA"/>
</dbReference>
<dbReference type="OrthoDB" id="6773097at2759"/>
<evidence type="ECO:0000313" key="2">
    <source>
        <dbReference type="Proteomes" id="UP001154078"/>
    </source>
</evidence>
<organism evidence="1 2">
    <name type="scientific">Brassicogethes aeneus</name>
    <name type="common">Rape pollen beetle</name>
    <name type="synonym">Meligethes aeneus</name>
    <dbReference type="NCBI Taxonomy" id="1431903"/>
    <lineage>
        <taxon>Eukaryota</taxon>
        <taxon>Metazoa</taxon>
        <taxon>Ecdysozoa</taxon>
        <taxon>Arthropoda</taxon>
        <taxon>Hexapoda</taxon>
        <taxon>Insecta</taxon>
        <taxon>Pterygota</taxon>
        <taxon>Neoptera</taxon>
        <taxon>Endopterygota</taxon>
        <taxon>Coleoptera</taxon>
        <taxon>Polyphaga</taxon>
        <taxon>Cucujiformia</taxon>
        <taxon>Nitidulidae</taxon>
        <taxon>Meligethinae</taxon>
        <taxon>Brassicogethes</taxon>
    </lineage>
</organism>
<evidence type="ECO:0000313" key="1">
    <source>
        <dbReference type="EMBL" id="CAH0562589.1"/>
    </source>
</evidence>
<name>A0A9P0BI78_BRAAE</name>
<dbReference type="AlphaFoldDB" id="A0A9P0BI78"/>
<keyword evidence="2" id="KW-1185">Reference proteome</keyword>
<dbReference type="Proteomes" id="UP001154078">
    <property type="component" value="Chromosome 8"/>
</dbReference>
<proteinExistence type="predicted"/>